<dbReference type="InterPro" id="IPR002931">
    <property type="entry name" value="Transglutaminase-like"/>
</dbReference>
<accession>A0ABU5TV90</accession>
<name>A0ABU5TV90_9CYAN</name>
<dbReference type="SMART" id="SM00460">
    <property type="entry name" value="TGc"/>
    <property type="match status" value="1"/>
</dbReference>
<organism evidence="2 3">
    <name type="scientific">Limnoraphis robusta CCNP1315</name>
    <dbReference type="NCBI Taxonomy" id="3110306"/>
    <lineage>
        <taxon>Bacteria</taxon>
        <taxon>Bacillati</taxon>
        <taxon>Cyanobacteriota</taxon>
        <taxon>Cyanophyceae</taxon>
        <taxon>Oscillatoriophycideae</taxon>
        <taxon>Oscillatoriales</taxon>
        <taxon>Sirenicapillariaceae</taxon>
        <taxon>Limnoraphis</taxon>
    </lineage>
</organism>
<dbReference type="EMBL" id="JAYGHT010000016">
    <property type="protein sequence ID" value="MEA5518810.1"/>
    <property type="molecule type" value="Genomic_DNA"/>
</dbReference>
<proteinExistence type="predicted"/>
<dbReference type="PANTHER" id="PTHR46333:SF2">
    <property type="entry name" value="CYTOKINESIS PROTEIN 3"/>
    <property type="match status" value="1"/>
</dbReference>
<reference evidence="2 3" key="1">
    <citation type="submission" date="2023-12" db="EMBL/GenBank/DDBJ databases">
        <title>Baltic Sea Cyanobacteria.</title>
        <authorList>
            <person name="Delbaje E."/>
            <person name="Fewer D.P."/>
            <person name="Shishido T.K."/>
        </authorList>
    </citation>
    <scope>NUCLEOTIDE SEQUENCE [LARGE SCALE GENOMIC DNA]</scope>
    <source>
        <strain evidence="2 3">CCNP 1315</strain>
    </source>
</reference>
<dbReference type="SUPFAM" id="SSF54001">
    <property type="entry name" value="Cysteine proteinases"/>
    <property type="match status" value="1"/>
</dbReference>
<dbReference type="Pfam" id="PF23265">
    <property type="entry name" value="Ig-like_KY"/>
    <property type="match status" value="1"/>
</dbReference>
<sequence length="338" mass="38807">MITYLVNNPTPPFASSPWPWKEHQTIHPIISSLTPDVETSIKSVAQYIAQHETDPYLQVKAIHDYVISRVTYDLDVLQTGIRPSQDAQTVFVTHKAVCEGYANLFKELGRAIGLDVVYITGKIRQDLAPIDLIPTAFRLLQSNYDWTLHAWNAVKIEGNWQLVDTTWDDTSLKDLYSTDYLMLPPELMIISHLPLIQGWQLLRHSKNYQSFENQPILTPQFFSQGLTMISPDEYQTTLEKNAVIELRSLAQEPPKIGALFSKVNESSFLVWDLLLSNSSNQHQQLKACRTQTEYSKIRLYCQFPEPGEYQVLLFSLAPENHSLNRKITRIGQLKFRSL</sequence>
<protein>
    <submittedName>
        <fullName evidence="2">Transglutaminase domain-containing protein</fullName>
    </submittedName>
</protein>
<evidence type="ECO:0000259" key="1">
    <source>
        <dbReference type="SMART" id="SM00460"/>
    </source>
</evidence>
<feature type="domain" description="Transglutaminase-like" evidence="1">
    <location>
        <begin position="90"/>
        <end position="167"/>
    </location>
</feature>
<dbReference type="Proteomes" id="UP001301728">
    <property type="component" value="Unassembled WGS sequence"/>
</dbReference>
<dbReference type="RefSeq" id="WP_323276058.1">
    <property type="nucleotide sequence ID" value="NZ_JAYGHT010000016.1"/>
</dbReference>
<evidence type="ECO:0000313" key="3">
    <source>
        <dbReference type="Proteomes" id="UP001301728"/>
    </source>
</evidence>
<dbReference type="Pfam" id="PF01841">
    <property type="entry name" value="Transglut_core"/>
    <property type="match status" value="1"/>
</dbReference>
<dbReference type="InterPro" id="IPR056564">
    <property type="entry name" value="Ig-like_KY"/>
</dbReference>
<dbReference type="InterPro" id="IPR038765">
    <property type="entry name" value="Papain-like_cys_pep_sf"/>
</dbReference>
<gene>
    <name evidence="2" type="ORF">VB854_07595</name>
</gene>
<evidence type="ECO:0000313" key="2">
    <source>
        <dbReference type="EMBL" id="MEA5518810.1"/>
    </source>
</evidence>
<keyword evidence="3" id="KW-1185">Reference proteome</keyword>
<dbReference type="InterPro" id="IPR052557">
    <property type="entry name" value="CAP/Cytokinesis_protein"/>
</dbReference>
<dbReference type="Gene3D" id="3.10.620.30">
    <property type="match status" value="1"/>
</dbReference>
<dbReference type="PANTHER" id="PTHR46333">
    <property type="entry name" value="CYTOKINESIS PROTEIN 3"/>
    <property type="match status" value="1"/>
</dbReference>
<comment type="caution">
    <text evidence="2">The sequence shown here is derived from an EMBL/GenBank/DDBJ whole genome shotgun (WGS) entry which is preliminary data.</text>
</comment>